<evidence type="ECO:0000259" key="7">
    <source>
        <dbReference type="Pfam" id="PF01765"/>
    </source>
</evidence>
<evidence type="ECO:0000313" key="8">
    <source>
        <dbReference type="EMBL" id="STO32119.1"/>
    </source>
</evidence>
<dbReference type="AlphaFoldDB" id="A0A377GYR0"/>
<dbReference type="OrthoDB" id="9804006at2"/>
<sequence>MTGKEVVSLCKEKMSKAVETTKHRFTSIRAGRANISMLDGIKVEQYGSEMPLNQIGSVSAPEARLLVIDPWDKSMIVKIEKAIIAANLGLTPNNDGKVIRLIMPELTADRRKEYVKMAKTEAENGKVAVRNIRKDGNNELKKLLKNKENPISEDEVKNLENEIQKLTDTHIKEIDELFAKKEKEITTV</sequence>
<comment type="similarity">
    <text evidence="2 5">Belongs to the RRF family.</text>
</comment>
<evidence type="ECO:0000256" key="2">
    <source>
        <dbReference type="ARBA" id="ARBA00005912"/>
    </source>
</evidence>
<protein>
    <recommendedName>
        <fullName evidence="5">Ribosome-recycling factor</fullName>
        <shortName evidence="5">RRF</shortName>
    </recommendedName>
    <alternativeName>
        <fullName evidence="5">Ribosome-releasing factor</fullName>
    </alternativeName>
</protein>
<evidence type="ECO:0000256" key="3">
    <source>
        <dbReference type="ARBA" id="ARBA00022490"/>
    </source>
</evidence>
<dbReference type="HAMAP" id="MF_00040">
    <property type="entry name" value="RRF"/>
    <property type="match status" value="1"/>
</dbReference>
<feature type="domain" description="Ribosome recycling factor" evidence="7">
    <location>
        <begin position="22"/>
        <end position="185"/>
    </location>
</feature>
<proteinExistence type="inferred from homology"/>
<evidence type="ECO:0000256" key="1">
    <source>
        <dbReference type="ARBA" id="ARBA00004496"/>
    </source>
</evidence>
<evidence type="ECO:0000313" key="9">
    <source>
        <dbReference type="Proteomes" id="UP000255328"/>
    </source>
</evidence>
<reference evidence="8 9" key="1">
    <citation type="submission" date="2018-06" db="EMBL/GenBank/DDBJ databases">
        <authorList>
            <consortium name="Pathogen Informatics"/>
            <person name="Doyle S."/>
        </authorList>
    </citation>
    <scope>NUCLEOTIDE SEQUENCE [LARGE SCALE GENOMIC DNA]</scope>
    <source>
        <strain evidence="8 9">NCTC10723</strain>
    </source>
</reference>
<keyword evidence="6" id="KW-0175">Coiled coil</keyword>
<dbReference type="RefSeq" id="WP_115271019.1">
    <property type="nucleotide sequence ID" value="NZ_UGGU01000003.1"/>
</dbReference>
<organism evidence="8 9">
    <name type="scientific">Fusobacterium necrogenes</name>
    <dbReference type="NCBI Taxonomy" id="858"/>
    <lineage>
        <taxon>Bacteria</taxon>
        <taxon>Fusobacteriati</taxon>
        <taxon>Fusobacteriota</taxon>
        <taxon>Fusobacteriia</taxon>
        <taxon>Fusobacteriales</taxon>
        <taxon>Fusobacteriaceae</taxon>
        <taxon>Fusobacterium</taxon>
    </lineage>
</organism>
<dbReference type="GO" id="GO:0006415">
    <property type="term" value="P:translational termination"/>
    <property type="evidence" value="ECO:0007669"/>
    <property type="project" value="UniProtKB-UniRule"/>
</dbReference>
<dbReference type="GO" id="GO:0043023">
    <property type="term" value="F:ribosomal large subunit binding"/>
    <property type="evidence" value="ECO:0007669"/>
    <property type="project" value="TreeGrafter"/>
</dbReference>
<dbReference type="Pfam" id="PF01765">
    <property type="entry name" value="RRF"/>
    <property type="match status" value="1"/>
</dbReference>
<feature type="coiled-coil region" evidence="6">
    <location>
        <begin position="149"/>
        <end position="176"/>
    </location>
</feature>
<dbReference type="PANTHER" id="PTHR20982:SF3">
    <property type="entry name" value="MITOCHONDRIAL RIBOSOME RECYCLING FACTOR PSEUDO 1"/>
    <property type="match status" value="1"/>
</dbReference>
<evidence type="ECO:0000256" key="5">
    <source>
        <dbReference type="HAMAP-Rule" id="MF_00040"/>
    </source>
</evidence>
<dbReference type="NCBIfam" id="TIGR00496">
    <property type="entry name" value="frr"/>
    <property type="match status" value="1"/>
</dbReference>
<keyword evidence="9" id="KW-1185">Reference proteome</keyword>
<comment type="subcellular location">
    <subcellularLocation>
        <location evidence="1 5">Cytoplasm</location>
    </subcellularLocation>
</comment>
<evidence type="ECO:0000256" key="4">
    <source>
        <dbReference type="ARBA" id="ARBA00022917"/>
    </source>
</evidence>
<comment type="function">
    <text evidence="5">Responsible for the release of ribosomes from messenger RNA at the termination of protein biosynthesis. May increase the efficiency of translation by recycling ribosomes from one round of translation to another.</text>
</comment>
<dbReference type="SUPFAM" id="SSF55194">
    <property type="entry name" value="Ribosome recycling factor, RRF"/>
    <property type="match status" value="1"/>
</dbReference>
<evidence type="ECO:0000256" key="6">
    <source>
        <dbReference type="SAM" id="Coils"/>
    </source>
</evidence>
<dbReference type="GO" id="GO:0005737">
    <property type="term" value="C:cytoplasm"/>
    <property type="evidence" value="ECO:0007669"/>
    <property type="project" value="UniProtKB-SubCell"/>
</dbReference>
<keyword evidence="3 5" id="KW-0963">Cytoplasm</keyword>
<name>A0A377GYR0_9FUSO</name>
<dbReference type="PANTHER" id="PTHR20982">
    <property type="entry name" value="RIBOSOME RECYCLING FACTOR"/>
    <property type="match status" value="1"/>
</dbReference>
<dbReference type="FunFam" id="3.30.1360.40:FF:000001">
    <property type="entry name" value="Ribosome-recycling factor"/>
    <property type="match status" value="1"/>
</dbReference>
<dbReference type="FunFam" id="1.10.132.20:FF:000001">
    <property type="entry name" value="Ribosome-recycling factor"/>
    <property type="match status" value="1"/>
</dbReference>
<dbReference type="InterPro" id="IPR002661">
    <property type="entry name" value="Ribosome_recyc_fac"/>
</dbReference>
<dbReference type="InterPro" id="IPR023584">
    <property type="entry name" value="Ribosome_recyc_fac_dom"/>
</dbReference>
<dbReference type="Gene3D" id="3.30.1360.40">
    <property type="match status" value="1"/>
</dbReference>
<dbReference type="InterPro" id="IPR036191">
    <property type="entry name" value="RRF_sf"/>
</dbReference>
<keyword evidence="4 5" id="KW-0648">Protein biosynthesis</keyword>
<dbReference type="CDD" id="cd00520">
    <property type="entry name" value="RRF"/>
    <property type="match status" value="1"/>
</dbReference>
<dbReference type="EMBL" id="UGGU01000003">
    <property type="protein sequence ID" value="STO32119.1"/>
    <property type="molecule type" value="Genomic_DNA"/>
</dbReference>
<gene>
    <name evidence="5 8" type="primary">frr</name>
    <name evidence="8" type="ORF">NCTC10723_01598</name>
</gene>
<dbReference type="Proteomes" id="UP000255328">
    <property type="component" value="Unassembled WGS sequence"/>
</dbReference>
<accession>A0A377GYR0</accession>
<dbReference type="Gene3D" id="1.10.132.20">
    <property type="entry name" value="Ribosome-recycling factor"/>
    <property type="match status" value="1"/>
</dbReference>